<keyword evidence="2" id="KW-1185">Reference proteome</keyword>
<organism evidence="1 2">
    <name type="scientific">[Clostridium] methylpentosum DSM 5476</name>
    <dbReference type="NCBI Taxonomy" id="537013"/>
    <lineage>
        <taxon>Bacteria</taxon>
        <taxon>Bacillati</taxon>
        <taxon>Bacillota</taxon>
        <taxon>Clostridia</taxon>
        <taxon>Eubacteriales</taxon>
        <taxon>Oscillospiraceae</taxon>
        <taxon>Oscillospiraceae incertae sedis</taxon>
    </lineage>
</organism>
<gene>
    <name evidence="1" type="ORF">CLOSTMETH_01057</name>
</gene>
<sequence length="59" mass="6579">MPWIEILFSIGLKAALMSAPPRVPWIEIGRATRRKFDGGSRHPHGCRGLKCPLLRCPAL</sequence>
<evidence type="ECO:0000313" key="1">
    <source>
        <dbReference type="EMBL" id="EEG31260.1"/>
    </source>
</evidence>
<protein>
    <submittedName>
        <fullName evidence="1">Uncharacterized protein</fullName>
    </submittedName>
</protein>
<dbReference type="STRING" id="537013.CLOSTMETH_01057"/>
<dbReference type="Proteomes" id="UP000003340">
    <property type="component" value="Unassembled WGS sequence"/>
</dbReference>
<name>C0EB40_9FIRM</name>
<proteinExistence type="predicted"/>
<comment type="caution">
    <text evidence="1">The sequence shown here is derived from an EMBL/GenBank/DDBJ whole genome shotgun (WGS) entry which is preliminary data.</text>
</comment>
<dbReference type="HOGENOM" id="CLU_2952200_0_0_9"/>
<dbReference type="AlphaFoldDB" id="C0EB40"/>
<reference evidence="1 2" key="2">
    <citation type="submission" date="2009-02" db="EMBL/GenBank/DDBJ databases">
        <title>Draft genome sequence of Clostridium methylpentosum (DSM 5476).</title>
        <authorList>
            <person name="Sudarsanam P."/>
            <person name="Ley R."/>
            <person name="Guruge J."/>
            <person name="Turnbaugh P.J."/>
            <person name="Mahowald M."/>
            <person name="Liep D."/>
            <person name="Gordon J."/>
        </authorList>
    </citation>
    <scope>NUCLEOTIDE SEQUENCE [LARGE SCALE GENOMIC DNA]</scope>
    <source>
        <strain evidence="1 2">DSM 5476</strain>
    </source>
</reference>
<dbReference type="EMBL" id="ACEC01000040">
    <property type="protein sequence ID" value="EEG31260.1"/>
    <property type="molecule type" value="Genomic_DNA"/>
</dbReference>
<evidence type="ECO:0000313" key="2">
    <source>
        <dbReference type="Proteomes" id="UP000003340"/>
    </source>
</evidence>
<accession>C0EB40</accession>
<reference evidence="1 2" key="1">
    <citation type="submission" date="2009-01" db="EMBL/GenBank/DDBJ databases">
        <authorList>
            <person name="Fulton L."/>
            <person name="Clifton S."/>
            <person name="Fulton B."/>
            <person name="Xu J."/>
            <person name="Minx P."/>
            <person name="Pepin K.H."/>
            <person name="Johnson M."/>
            <person name="Bhonagiri V."/>
            <person name="Nash W.E."/>
            <person name="Mardis E.R."/>
            <person name="Wilson R.K."/>
        </authorList>
    </citation>
    <scope>NUCLEOTIDE SEQUENCE [LARGE SCALE GENOMIC DNA]</scope>
    <source>
        <strain evidence="1 2">DSM 5476</strain>
    </source>
</reference>